<feature type="transmembrane region" description="Helical" evidence="1">
    <location>
        <begin position="242"/>
        <end position="262"/>
    </location>
</feature>
<keyword evidence="1" id="KW-0812">Transmembrane</keyword>
<feature type="transmembrane region" description="Helical" evidence="1">
    <location>
        <begin position="308"/>
        <end position="328"/>
    </location>
</feature>
<proteinExistence type="predicted"/>
<keyword evidence="5" id="KW-1185">Reference proteome</keyword>
<dbReference type="OrthoDB" id="9796461at2"/>
<dbReference type="InterPro" id="IPR002656">
    <property type="entry name" value="Acyl_transf_3_dom"/>
</dbReference>
<dbReference type="AlphaFoldDB" id="A0A6N8JK44"/>
<accession>A0A6N8JK44</accession>
<name>A0A6N8JK44_9BACT</name>
<sequence>MRFRYDINALRGIAVMAVLLFHYKAQYFNGGFSGVDVFFVISGYLMTRIIITSFNENGFSLRDFYSKRVKRIIPALAALVAIITFVGFFIYFPIDFKAMGENSISSLLFVSNILYWQNSDYFAPASDSNILLHTWSLSVEWQFYIIYPIVLVWLNKWMKDKNRYLSIYIALTLILCIVSIAVTYYNPTASFYLLPTRAWEMMIGGLAFYGENRIKNLKLRITIALIGYALIFYCILRMDNRVAWPGVHTLIPTLGTCMVIIADWNDWGIIKTPVSRFFGKISYSLYLWHWPVFVIAKYVGLIGMSKNIIVLPSLMILSIGLAFLSYRYVESRTYSSRKIFKYSGGILMLTLLLMITNANALVFKTKSVELSNYARDHKKEMDAQFSTGKCFVNTNEDARKFRSAPCLCLSDSIKNILLIGDSHAAQLSSSLREVFSGMNIQLSQATASGCLPILPISGQSRCKDVINYVYYDYISKHASQINGVIICANWIDSHDDNATLVNNIKATLQLLDKYHIKAIIIGQNETYTMPYPYIAAWEYQLNIKLARKYVKPRSALVNDFLKYKLPSQYIDIYNSDSLPGISATGTPYMLDDHHVTHYGADLLIKKILSNQIAHAFLDSVARED</sequence>
<dbReference type="GO" id="GO:0009103">
    <property type="term" value="P:lipopolysaccharide biosynthetic process"/>
    <property type="evidence" value="ECO:0007669"/>
    <property type="project" value="TreeGrafter"/>
</dbReference>
<dbReference type="InterPro" id="IPR043968">
    <property type="entry name" value="SGNH"/>
</dbReference>
<feature type="transmembrane region" description="Helical" evidence="1">
    <location>
        <begin position="340"/>
        <end position="363"/>
    </location>
</feature>
<dbReference type="Pfam" id="PF19040">
    <property type="entry name" value="SGNH"/>
    <property type="match status" value="1"/>
</dbReference>
<gene>
    <name evidence="4" type="ORF">GO495_29465</name>
</gene>
<feature type="transmembrane region" description="Helical" evidence="1">
    <location>
        <begin position="165"/>
        <end position="185"/>
    </location>
</feature>
<dbReference type="PANTHER" id="PTHR23028">
    <property type="entry name" value="ACETYLTRANSFERASE"/>
    <property type="match status" value="1"/>
</dbReference>
<feature type="transmembrane region" description="Helical" evidence="1">
    <location>
        <begin position="217"/>
        <end position="236"/>
    </location>
</feature>
<keyword evidence="4" id="KW-0012">Acyltransferase</keyword>
<evidence type="ECO:0000313" key="4">
    <source>
        <dbReference type="EMBL" id="MVT44759.1"/>
    </source>
</evidence>
<feature type="domain" description="Acyltransferase 3" evidence="2">
    <location>
        <begin position="5"/>
        <end position="326"/>
    </location>
</feature>
<feature type="transmembrane region" description="Helical" evidence="1">
    <location>
        <begin position="31"/>
        <end position="51"/>
    </location>
</feature>
<keyword evidence="1" id="KW-1133">Transmembrane helix</keyword>
<feature type="transmembrane region" description="Helical" evidence="1">
    <location>
        <begin position="7"/>
        <end position="25"/>
    </location>
</feature>
<feature type="transmembrane region" description="Helical" evidence="1">
    <location>
        <begin position="283"/>
        <end position="302"/>
    </location>
</feature>
<dbReference type="GO" id="GO:0016747">
    <property type="term" value="F:acyltransferase activity, transferring groups other than amino-acyl groups"/>
    <property type="evidence" value="ECO:0007669"/>
    <property type="project" value="InterPro"/>
</dbReference>
<dbReference type="GO" id="GO:0016020">
    <property type="term" value="C:membrane"/>
    <property type="evidence" value="ECO:0007669"/>
    <property type="project" value="TreeGrafter"/>
</dbReference>
<evidence type="ECO:0000259" key="2">
    <source>
        <dbReference type="Pfam" id="PF01757"/>
    </source>
</evidence>
<dbReference type="InterPro" id="IPR050879">
    <property type="entry name" value="Acyltransferase_3"/>
</dbReference>
<dbReference type="Proteomes" id="UP000468388">
    <property type="component" value="Unassembled WGS sequence"/>
</dbReference>
<feature type="transmembrane region" description="Helical" evidence="1">
    <location>
        <begin position="72"/>
        <end position="94"/>
    </location>
</feature>
<comment type="caution">
    <text evidence="4">The sequence shown here is derived from an EMBL/GenBank/DDBJ whole genome shotgun (WGS) entry which is preliminary data.</text>
</comment>
<dbReference type="RefSeq" id="WP_157303545.1">
    <property type="nucleotide sequence ID" value="NZ_BAAAZB010000018.1"/>
</dbReference>
<evidence type="ECO:0000259" key="3">
    <source>
        <dbReference type="Pfam" id="PF19040"/>
    </source>
</evidence>
<dbReference type="PANTHER" id="PTHR23028:SF53">
    <property type="entry name" value="ACYL_TRANSF_3 DOMAIN-CONTAINING PROTEIN"/>
    <property type="match status" value="1"/>
</dbReference>
<dbReference type="Pfam" id="PF01757">
    <property type="entry name" value="Acyl_transf_3"/>
    <property type="match status" value="1"/>
</dbReference>
<keyword evidence="4" id="KW-0808">Transferase</keyword>
<evidence type="ECO:0000313" key="5">
    <source>
        <dbReference type="Proteomes" id="UP000468388"/>
    </source>
</evidence>
<evidence type="ECO:0000256" key="1">
    <source>
        <dbReference type="SAM" id="Phobius"/>
    </source>
</evidence>
<dbReference type="EMBL" id="WRXO01000012">
    <property type="protein sequence ID" value="MVT44759.1"/>
    <property type="molecule type" value="Genomic_DNA"/>
</dbReference>
<feature type="transmembrane region" description="Helical" evidence="1">
    <location>
        <begin position="141"/>
        <end position="158"/>
    </location>
</feature>
<feature type="domain" description="SGNH" evidence="3">
    <location>
        <begin position="402"/>
        <end position="607"/>
    </location>
</feature>
<organism evidence="4 5">
    <name type="scientific">Chitinophaga oryziterrae</name>
    <dbReference type="NCBI Taxonomy" id="1031224"/>
    <lineage>
        <taxon>Bacteria</taxon>
        <taxon>Pseudomonadati</taxon>
        <taxon>Bacteroidota</taxon>
        <taxon>Chitinophagia</taxon>
        <taxon>Chitinophagales</taxon>
        <taxon>Chitinophagaceae</taxon>
        <taxon>Chitinophaga</taxon>
    </lineage>
</organism>
<keyword evidence="1" id="KW-0472">Membrane</keyword>
<protein>
    <submittedName>
        <fullName evidence="4">Acyltransferase family protein</fullName>
    </submittedName>
</protein>
<reference evidence="4 5" key="1">
    <citation type="submission" date="2019-12" db="EMBL/GenBank/DDBJ databases">
        <title>The draft genomic sequence of strain Chitinophaga oryziterrae JCM 16595.</title>
        <authorList>
            <person name="Zhang X."/>
        </authorList>
    </citation>
    <scope>NUCLEOTIDE SEQUENCE [LARGE SCALE GENOMIC DNA]</scope>
    <source>
        <strain evidence="4 5">JCM 16595</strain>
    </source>
</reference>